<evidence type="ECO:0000256" key="6">
    <source>
        <dbReference type="ARBA" id="ARBA00022777"/>
    </source>
</evidence>
<evidence type="ECO:0000256" key="2">
    <source>
        <dbReference type="ARBA" id="ARBA00012438"/>
    </source>
</evidence>
<keyword evidence="4" id="KW-0808">Transferase</keyword>
<dbReference type="Gene3D" id="3.30.450.20">
    <property type="entry name" value="PAS domain"/>
    <property type="match status" value="1"/>
</dbReference>
<evidence type="ECO:0000256" key="7">
    <source>
        <dbReference type="ARBA" id="ARBA00022840"/>
    </source>
</evidence>
<dbReference type="EMBL" id="CP104964">
    <property type="protein sequence ID" value="UXN67875.1"/>
    <property type="molecule type" value="Genomic_DNA"/>
</dbReference>
<dbReference type="InterPro" id="IPR011102">
    <property type="entry name" value="Sig_transdc_His_kinase_HWE"/>
</dbReference>
<comment type="catalytic activity">
    <reaction evidence="1">
        <text>ATP + protein L-histidine = ADP + protein N-phospho-L-histidine.</text>
        <dbReference type="EC" id="2.7.13.3"/>
    </reaction>
</comment>
<evidence type="ECO:0000313" key="10">
    <source>
        <dbReference type="Proteomes" id="UP001061862"/>
    </source>
</evidence>
<evidence type="ECO:0000256" key="1">
    <source>
        <dbReference type="ARBA" id="ARBA00000085"/>
    </source>
</evidence>
<keyword evidence="5" id="KW-0547">Nucleotide-binding</keyword>
<name>A0ABY6C6E7_9HYPH</name>
<evidence type="ECO:0000256" key="5">
    <source>
        <dbReference type="ARBA" id="ARBA00022741"/>
    </source>
</evidence>
<evidence type="ECO:0000313" key="9">
    <source>
        <dbReference type="EMBL" id="UXN67875.1"/>
    </source>
</evidence>
<geneLocation type="plasmid" evidence="9 10">
    <name>p_unnamed1</name>
</geneLocation>
<protein>
    <recommendedName>
        <fullName evidence="2">histidine kinase</fullName>
        <ecNumber evidence="2">2.7.13.3</ecNumber>
    </recommendedName>
</protein>
<keyword evidence="7" id="KW-0067">ATP-binding</keyword>
<dbReference type="RefSeq" id="WP_262165394.1">
    <property type="nucleotide sequence ID" value="NZ_CP104964.1"/>
</dbReference>
<dbReference type="EC" id="2.7.13.3" evidence="2"/>
<evidence type="ECO:0000256" key="3">
    <source>
        <dbReference type="ARBA" id="ARBA00022553"/>
    </source>
</evidence>
<dbReference type="PANTHER" id="PTHR41523:SF7">
    <property type="entry name" value="HISTIDINE KINASE"/>
    <property type="match status" value="1"/>
</dbReference>
<dbReference type="SMART" id="SM00911">
    <property type="entry name" value="HWE_HK"/>
    <property type="match status" value="1"/>
</dbReference>
<keyword evidence="9" id="KW-0614">Plasmid</keyword>
<accession>A0ABY6C6E7</accession>
<gene>
    <name evidence="9" type="ORF">N8A98_02105</name>
</gene>
<keyword evidence="10" id="KW-1185">Reference proteome</keyword>
<feature type="domain" description="Signal transduction histidine kinase HWE region" evidence="8">
    <location>
        <begin position="154"/>
        <end position="234"/>
    </location>
</feature>
<dbReference type="Proteomes" id="UP001061862">
    <property type="component" value="Plasmid p_unnamed1"/>
</dbReference>
<evidence type="ECO:0000259" key="8">
    <source>
        <dbReference type="SMART" id="SM00911"/>
    </source>
</evidence>
<dbReference type="Pfam" id="PF07536">
    <property type="entry name" value="HWE_HK"/>
    <property type="match status" value="1"/>
</dbReference>
<organism evidence="9 10">
    <name type="scientific">Devosia neptuniae</name>
    <dbReference type="NCBI Taxonomy" id="191302"/>
    <lineage>
        <taxon>Bacteria</taxon>
        <taxon>Pseudomonadati</taxon>
        <taxon>Pseudomonadota</taxon>
        <taxon>Alphaproteobacteria</taxon>
        <taxon>Hyphomicrobiales</taxon>
        <taxon>Devosiaceae</taxon>
        <taxon>Devosia</taxon>
    </lineage>
</organism>
<proteinExistence type="predicted"/>
<evidence type="ECO:0000256" key="4">
    <source>
        <dbReference type="ARBA" id="ARBA00022679"/>
    </source>
</evidence>
<keyword evidence="3" id="KW-0597">Phosphoprotein</keyword>
<reference evidence="9 10" key="1">
    <citation type="submission" date="2022-09" db="EMBL/GenBank/DDBJ databases">
        <title>Interaction between co-microsymbionts with complementary sets of symbiotic genes in legume-rhizobium systems.</title>
        <authorList>
            <person name="Safronova V."/>
            <person name="Sazanova A."/>
            <person name="Afonin A."/>
            <person name="Chirak E."/>
        </authorList>
    </citation>
    <scope>NUCLEOTIDE SEQUENCE [LARGE SCALE GENOMIC DNA]</scope>
    <source>
        <strain evidence="9 10">A18/4-1</strain>
        <plasmid evidence="9 10">p_unnamed1</plasmid>
    </source>
</reference>
<keyword evidence="6 9" id="KW-0418">Kinase</keyword>
<sequence>MAEIVRTFDWSSTPLGPITNWPSPLRTVVNLMLESDFPKAIAWGPDLITIHNDAFLPILGEKPSAVGRPFSQVWSEAWDIIGPIAQDAFAGESTFIEDFPLIIERSSAPEQAYFTFCYSPIRGDDGQVMGMMDTVIETTQGVVARQTEAVLHKELAHRIKNVMAVTGAVVNSTLRHARTLDEARESIGNRLAALGKAQDMVTDIGQGSELSQLIRTGLAPYRLDWDRIGLSGPLVNLPSTQVIPFSLIIYELATNAAKYGALSSADGHLNISWSISEQRQFSFRWKEGGLSGLREASRTGFGSQLLTRIAPAYFRGQASIDLRITGMEYLLTGQILTD</sequence>
<dbReference type="GO" id="GO:0016301">
    <property type="term" value="F:kinase activity"/>
    <property type="evidence" value="ECO:0007669"/>
    <property type="project" value="UniProtKB-KW"/>
</dbReference>
<dbReference type="PANTHER" id="PTHR41523">
    <property type="entry name" value="TWO-COMPONENT SYSTEM SENSOR PROTEIN"/>
    <property type="match status" value="1"/>
</dbReference>